<evidence type="ECO:0000313" key="1">
    <source>
        <dbReference type="EMBL" id="MBW81862.1"/>
    </source>
</evidence>
<accession>A0A2P2IKW7</accession>
<dbReference type="EMBL" id="GGEC01001379">
    <property type="protein sequence ID" value="MBW81862.1"/>
    <property type="molecule type" value="Transcribed_RNA"/>
</dbReference>
<reference evidence="1" key="1">
    <citation type="submission" date="2018-02" db="EMBL/GenBank/DDBJ databases">
        <title>Rhizophora mucronata_Transcriptome.</title>
        <authorList>
            <person name="Meera S.P."/>
            <person name="Sreeshan A."/>
            <person name="Augustine A."/>
        </authorList>
    </citation>
    <scope>NUCLEOTIDE SEQUENCE</scope>
    <source>
        <tissue evidence="1">Leaf</tissue>
    </source>
</reference>
<protein>
    <submittedName>
        <fullName evidence="1">Uncharacterized protein</fullName>
    </submittedName>
</protein>
<proteinExistence type="predicted"/>
<organism evidence="1">
    <name type="scientific">Rhizophora mucronata</name>
    <name type="common">Asiatic mangrove</name>
    <dbReference type="NCBI Taxonomy" id="61149"/>
    <lineage>
        <taxon>Eukaryota</taxon>
        <taxon>Viridiplantae</taxon>
        <taxon>Streptophyta</taxon>
        <taxon>Embryophyta</taxon>
        <taxon>Tracheophyta</taxon>
        <taxon>Spermatophyta</taxon>
        <taxon>Magnoliopsida</taxon>
        <taxon>eudicotyledons</taxon>
        <taxon>Gunneridae</taxon>
        <taxon>Pentapetalae</taxon>
        <taxon>rosids</taxon>
        <taxon>fabids</taxon>
        <taxon>Malpighiales</taxon>
        <taxon>Rhizophoraceae</taxon>
        <taxon>Rhizophora</taxon>
    </lineage>
</organism>
<dbReference type="AlphaFoldDB" id="A0A2P2IKW7"/>
<sequence>MVGGRRLCAVPMSSRPSFVGGQGY</sequence>
<name>A0A2P2IKW7_RHIMU</name>